<keyword evidence="2" id="KW-1185">Reference proteome</keyword>
<comment type="caution">
    <text evidence="1">The sequence shown here is derived from an EMBL/GenBank/DDBJ whole genome shotgun (WGS) entry which is preliminary data.</text>
</comment>
<accession>A0ABV3TKX1</accession>
<proteinExistence type="predicted"/>
<organism evidence="1 2">
    <name type="scientific">Thioclava arctica</name>
    <dbReference type="NCBI Taxonomy" id="3238301"/>
    <lineage>
        <taxon>Bacteria</taxon>
        <taxon>Pseudomonadati</taxon>
        <taxon>Pseudomonadota</taxon>
        <taxon>Alphaproteobacteria</taxon>
        <taxon>Rhodobacterales</taxon>
        <taxon>Paracoccaceae</taxon>
        <taxon>Thioclava</taxon>
    </lineage>
</organism>
<dbReference type="EMBL" id="JBFRYC010000006">
    <property type="protein sequence ID" value="MEX1662251.1"/>
    <property type="molecule type" value="Genomic_DNA"/>
</dbReference>
<protein>
    <recommendedName>
        <fullName evidence="3">Chemotaxis protein CheU</fullName>
    </recommendedName>
</protein>
<gene>
    <name evidence="1" type="ORF">AB4874_11435</name>
</gene>
<dbReference type="RefSeq" id="WP_368392088.1">
    <property type="nucleotide sequence ID" value="NZ_JBFRYC010000006.1"/>
</dbReference>
<evidence type="ECO:0008006" key="3">
    <source>
        <dbReference type="Google" id="ProtNLM"/>
    </source>
</evidence>
<reference evidence="1 2" key="1">
    <citation type="journal article" date="2011" name="Int. J. Syst. Evol. Microbiol.">
        <title>Zhongshania antarctica gen. nov., sp. nov. and Zhongshania guokunii sp. nov., gammaproteobacteria respectively isolated from coastal attached (fast) ice and surface seawater of the Antarctic.</title>
        <authorList>
            <person name="Li H.J."/>
            <person name="Zhang X.Y."/>
            <person name="Chen C.X."/>
            <person name="Zhang Y.J."/>
            <person name="Gao Z.M."/>
            <person name="Yu Y."/>
            <person name="Chen X.L."/>
            <person name="Chen B."/>
            <person name="Zhang Y.Z."/>
        </authorList>
    </citation>
    <scope>NUCLEOTIDE SEQUENCE [LARGE SCALE GENOMIC DNA]</scope>
    <source>
        <strain evidence="1 2">15-R06ZXC-3</strain>
    </source>
</reference>
<evidence type="ECO:0000313" key="2">
    <source>
        <dbReference type="Proteomes" id="UP001557465"/>
    </source>
</evidence>
<dbReference type="Proteomes" id="UP001557465">
    <property type="component" value="Unassembled WGS sequence"/>
</dbReference>
<name>A0ABV3TKX1_9RHOB</name>
<sequence>MESRQKKDQMSHHAMALDTLAARVGEELETLARLSTDVQRALSNCSLPADTDAQVIRGLQGIDRITQSLEDLGRLMSDVAVEIPKGIPLQAEPILSRLRLHELVDSLNPAHEKKVMPREDDGEIIWL</sequence>
<evidence type="ECO:0000313" key="1">
    <source>
        <dbReference type="EMBL" id="MEX1662251.1"/>
    </source>
</evidence>